<evidence type="ECO:0008006" key="3">
    <source>
        <dbReference type="Google" id="ProtNLM"/>
    </source>
</evidence>
<reference evidence="1 2" key="1">
    <citation type="submission" date="2018-06" db="EMBL/GenBank/DDBJ databases">
        <authorList>
            <consortium name="Pathogen Informatics"/>
            <person name="Doyle S."/>
        </authorList>
    </citation>
    <scope>NUCLEOTIDE SEQUENCE [LARGE SCALE GENOMIC DNA]</scope>
    <source>
        <strain evidence="2">ATCC 11859 / DSM 33 / NCIB 8841 / NCTC 4822</strain>
    </source>
</reference>
<evidence type="ECO:0000313" key="2">
    <source>
        <dbReference type="Proteomes" id="UP000254519"/>
    </source>
</evidence>
<proteinExistence type="predicted"/>
<keyword evidence="2" id="KW-1185">Reference proteome</keyword>
<name>A0A380BTV9_SPOPA</name>
<dbReference type="AlphaFoldDB" id="A0A380BTV9"/>
<gene>
    <name evidence="1" type="ORF">NCTC4822_01749</name>
</gene>
<organism evidence="1 2">
    <name type="scientific">Sporosarcina pasteurii</name>
    <name type="common">Bacillus pasteurii</name>
    <dbReference type="NCBI Taxonomy" id="1474"/>
    <lineage>
        <taxon>Bacteria</taxon>
        <taxon>Bacillati</taxon>
        <taxon>Bacillota</taxon>
        <taxon>Bacilli</taxon>
        <taxon>Bacillales</taxon>
        <taxon>Caryophanaceae</taxon>
        <taxon>Sporosarcina</taxon>
    </lineage>
</organism>
<dbReference type="Proteomes" id="UP000254519">
    <property type="component" value="Unassembled WGS sequence"/>
</dbReference>
<evidence type="ECO:0000313" key="1">
    <source>
        <dbReference type="EMBL" id="SUJ06533.1"/>
    </source>
</evidence>
<protein>
    <recommendedName>
        <fullName evidence="3">Transcriptional regulator</fullName>
    </recommendedName>
</protein>
<sequence>MRFKLVQSMQNASIIEMIYQARDGVVSKRKVQVLHVNKDTFQAYCHLRKCRRTFKIDNVLALAPIFRYESLVI</sequence>
<dbReference type="EMBL" id="UGYZ01000002">
    <property type="protein sequence ID" value="SUJ06533.1"/>
    <property type="molecule type" value="Genomic_DNA"/>
</dbReference>
<accession>A0A380BTV9</accession>